<organism evidence="5 6">
    <name type="scientific">Desulfohalobium retbaense (strain ATCC 49708 / DSM 5692 / JCM 16813 / HR100)</name>
    <dbReference type="NCBI Taxonomy" id="485915"/>
    <lineage>
        <taxon>Bacteria</taxon>
        <taxon>Pseudomonadati</taxon>
        <taxon>Thermodesulfobacteriota</taxon>
        <taxon>Desulfovibrionia</taxon>
        <taxon>Desulfovibrionales</taxon>
        <taxon>Desulfohalobiaceae</taxon>
        <taxon>Desulfohalobium</taxon>
    </lineage>
</organism>
<dbReference type="Gene3D" id="3.30.450.20">
    <property type="entry name" value="PAS domain"/>
    <property type="match status" value="1"/>
</dbReference>
<dbReference type="EMBL" id="CP001734">
    <property type="protein sequence ID" value="ACV68519.1"/>
    <property type="molecule type" value="Genomic_DNA"/>
</dbReference>
<dbReference type="PROSITE" id="PS50043">
    <property type="entry name" value="HTH_LUXR_2"/>
    <property type="match status" value="1"/>
</dbReference>
<dbReference type="HOGENOM" id="CLU_616395_0_0_7"/>
<dbReference type="AlphaFoldDB" id="C8X1U7"/>
<dbReference type="InterPro" id="IPR016032">
    <property type="entry name" value="Sig_transdc_resp-reg_C-effctor"/>
</dbReference>
<dbReference type="SMART" id="SM00421">
    <property type="entry name" value="HTH_LUXR"/>
    <property type="match status" value="1"/>
</dbReference>
<evidence type="ECO:0000259" key="4">
    <source>
        <dbReference type="PROSITE" id="PS50043"/>
    </source>
</evidence>
<dbReference type="OrthoDB" id="9797341at2"/>
<dbReference type="RefSeq" id="WP_015751666.1">
    <property type="nucleotide sequence ID" value="NC_013223.1"/>
</dbReference>
<dbReference type="GO" id="GO:0003677">
    <property type="term" value="F:DNA binding"/>
    <property type="evidence" value="ECO:0007669"/>
    <property type="project" value="UniProtKB-KW"/>
</dbReference>
<evidence type="ECO:0000313" key="6">
    <source>
        <dbReference type="Proteomes" id="UP000001052"/>
    </source>
</evidence>
<dbReference type="STRING" id="485915.Dret_1231"/>
<feature type="domain" description="HTH luxR-type" evidence="4">
    <location>
        <begin position="368"/>
        <end position="434"/>
    </location>
</feature>
<dbReference type="InterPro" id="IPR000014">
    <property type="entry name" value="PAS"/>
</dbReference>
<dbReference type="InterPro" id="IPR000792">
    <property type="entry name" value="Tscrpt_reg_LuxR_C"/>
</dbReference>
<dbReference type="eggNOG" id="COG5002">
    <property type="taxonomic scope" value="Bacteria"/>
</dbReference>
<evidence type="ECO:0000256" key="3">
    <source>
        <dbReference type="ARBA" id="ARBA00023163"/>
    </source>
</evidence>
<gene>
    <name evidence="5" type="ordered locus">Dret_1231</name>
</gene>
<dbReference type="CDD" id="cd00130">
    <property type="entry name" value="PAS"/>
    <property type="match status" value="1"/>
</dbReference>
<dbReference type="GO" id="GO:0006355">
    <property type="term" value="P:regulation of DNA-templated transcription"/>
    <property type="evidence" value="ECO:0007669"/>
    <property type="project" value="InterPro"/>
</dbReference>
<proteinExistence type="predicted"/>
<dbReference type="KEGG" id="drt:Dret_1231"/>
<dbReference type="eggNOG" id="COG2197">
    <property type="taxonomic scope" value="Bacteria"/>
</dbReference>
<dbReference type="Pfam" id="PF00196">
    <property type="entry name" value="GerE"/>
    <property type="match status" value="1"/>
</dbReference>
<dbReference type="PANTHER" id="PTHR44688">
    <property type="entry name" value="DNA-BINDING TRANSCRIPTIONAL ACTIVATOR DEVR_DOSR"/>
    <property type="match status" value="1"/>
</dbReference>
<dbReference type="SMART" id="SM00091">
    <property type="entry name" value="PAS"/>
    <property type="match status" value="1"/>
</dbReference>
<dbReference type="SUPFAM" id="SSF46894">
    <property type="entry name" value="C-terminal effector domain of the bipartite response regulators"/>
    <property type="match status" value="1"/>
</dbReference>
<dbReference type="InterPro" id="IPR036388">
    <property type="entry name" value="WH-like_DNA-bd_sf"/>
</dbReference>
<keyword evidence="2" id="KW-0238">DNA-binding</keyword>
<dbReference type="CDD" id="cd06170">
    <property type="entry name" value="LuxR_C_like"/>
    <property type="match status" value="1"/>
</dbReference>
<accession>C8X1U7</accession>
<reference evidence="5 6" key="2">
    <citation type="journal article" date="2010" name="Stand. Genomic Sci.">
        <title>Complete genome sequence of Desulfohalobium retbaense type strain (HR(100)).</title>
        <authorList>
            <person name="Spring S."/>
            <person name="Nolan M."/>
            <person name="Lapidus A."/>
            <person name="Glavina Del Rio T."/>
            <person name="Copeland A."/>
            <person name="Tice H."/>
            <person name="Cheng J.F."/>
            <person name="Lucas S."/>
            <person name="Land M."/>
            <person name="Chen F."/>
            <person name="Bruce D."/>
            <person name="Goodwin L."/>
            <person name="Pitluck S."/>
            <person name="Ivanova N."/>
            <person name="Mavromatis K."/>
            <person name="Mikhailova N."/>
            <person name="Pati A."/>
            <person name="Chen A."/>
            <person name="Palaniappan K."/>
            <person name="Hauser L."/>
            <person name="Chang Y.J."/>
            <person name="Jeffries C.D."/>
            <person name="Munk C."/>
            <person name="Kiss H."/>
            <person name="Chain P."/>
            <person name="Han C."/>
            <person name="Brettin T."/>
            <person name="Detter J.C."/>
            <person name="Schuler E."/>
            <person name="Goker M."/>
            <person name="Rohde M."/>
            <person name="Bristow J."/>
            <person name="Eisen J.A."/>
            <person name="Markowitz V."/>
            <person name="Hugenholtz P."/>
            <person name="Kyrpides N.C."/>
            <person name="Klenk H.P."/>
        </authorList>
    </citation>
    <scope>NUCLEOTIDE SEQUENCE [LARGE SCALE GENOMIC DNA]</scope>
    <source>
        <strain evidence="5 6">DSM 5692</strain>
    </source>
</reference>
<evidence type="ECO:0000256" key="1">
    <source>
        <dbReference type="ARBA" id="ARBA00023015"/>
    </source>
</evidence>
<keyword evidence="6" id="KW-1185">Reference proteome</keyword>
<sequence length="441" mass="49917">MPLAVLQTVQQRVDDFLVKWKTNMDRAGYLESTTAKREDCILSFQWFLDPLCAAVADAGPSVDFYALVHDTSGWADKILATSRRHRFRGLSAAMFFGCFKTLVLAVEEMVHETSYSTAQKMEAVQILRSWADALETHIVNDWTTLSQREADERLDISNRHLTLEKNKYENILAIISELVVVVDAHGAIIEFNRTAAEHLTLEQIEGSPVWEVLGLDVDNMEELVRTYPAEYGHEIETSFAPYFFELHLAPLQRISLASMSYLLALRDISPHVRQREILENQVHARTTDLEKEKAQLEEMNITLRQVLKNIDSELDKHKADIARRVETTLLPAVQRLRSEAGTSLSQDHLHILEDQLLALYAEAPGGHADPLLLKLSPTEMKVCRHIQVGHSTKAIAKALHLSEGTVQSHRKSIRKKLKIQNKNVNLYTYLQDRGQASGAPA</sequence>
<evidence type="ECO:0000256" key="2">
    <source>
        <dbReference type="ARBA" id="ARBA00023125"/>
    </source>
</evidence>
<keyword evidence="1" id="KW-0805">Transcription regulation</keyword>
<name>C8X1U7_DESRD</name>
<evidence type="ECO:0000313" key="5">
    <source>
        <dbReference type="EMBL" id="ACV68519.1"/>
    </source>
</evidence>
<dbReference type="PRINTS" id="PR00038">
    <property type="entry name" value="HTHLUXR"/>
</dbReference>
<dbReference type="Proteomes" id="UP000001052">
    <property type="component" value="Chromosome"/>
</dbReference>
<protein>
    <submittedName>
        <fullName evidence="5">Transcriptional regulator, LuxR family</fullName>
    </submittedName>
</protein>
<dbReference type="SUPFAM" id="SSF55785">
    <property type="entry name" value="PYP-like sensor domain (PAS domain)"/>
    <property type="match status" value="1"/>
</dbReference>
<dbReference type="Gene3D" id="1.10.10.10">
    <property type="entry name" value="Winged helix-like DNA-binding domain superfamily/Winged helix DNA-binding domain"/>
    <property type="match status" value="1"/>
</dbReference>
<dbReference type="PROSITE" id="PS00622">
    <property type="entry name" value="HTH_LUXR_1"/>
    <property type="match status" value="1"/>
</dbReference>
<keyword evidence="3" id="KW-0804">Transcription</keyword>
<dbReference type="InterPro" id="IPR035965">
    <property type="entry name" value="PAS-like_dom_sf"/>
</dbReference>
<reference evidence="6" key="1">
    <citation type="submission" date="2009-09" db="EMBL/GenBank/DDBJ databases">
        <title>The complete chromosome of Desulfohalobium retbaense DSM 5692.</title>
        <authorList>
            <consortium name="US DOE Joint Genome Institute (JGI-PGF)"/>
            <person name="Lucas S."/>
            <person name="Copeland A."/>
            <person name="Lapidus A."/>
            <person name="Glavina del Rio T."/>
            <person name="Dalin E."/>
            <person name="Tice H."/>
            <person name="Bruce D."/>
            <person name="Goodwin L."/>
            <person name="Pitluck S."/>
            <person name="Kyrpides N."/>
            <person name="Mavromatis K."/>
            <person name="Ivanova N."/>
            <person name="Mikhailova N."/>
            <person name="Munk A.C."/>
            <person name="Brettin T."/>
            <person name="Detter J.C."/>
            <person name="Han C."/>
            <person name="Tapia R."/>
            <person name="Larimer F."/>
            <person name="Land M."/>
            <person name="Hauser L."/>
            <person name="Markowitz V."/>
            <person name="Cheng J.-F."/>
            <person name="Hugenholtz P."/>
            <person name="Woyke T."/>
            <person name="Wu D."/>
            <person name="Spring S."/>
            <person name="Klenk H.-P."/>
            <person name="Eisen J.A."/>
        </authorList>
    </citation>
    <scope>NUCLEOTIDE SEQUENCE [LARGE SCALE GENOMIC DNA]</scope>
    <source>
        <strain evidence="6">DSM 5692</strain>
    </source>
</reference>
<dbReference type="PANTHER" id="PTHR44688:SF16">
    <property type="entry name" value="DNA-BINDING TRANSCRIPTIONAL ACTIVATOR DEVR_DOSR"/>
    <property type="match status" value="1"/>
</dbReference>